<keyword evidence="5 7" id="KW-1133">Transmembrane helix</keyword>
<dbReference type="InterPro" id="IPR000515">
    <property type="entry name" value="MetI-like"/>
</dbReference>
<evidence type="ECO:0000256" key="1">
    <source>
        <dbReference type="ARBA" id="ARBA00004651"/>
    </source>
</evidence>
<keyword evidence="6 7" id="KW-0472">Membrane</keyword>
<dbReference type="Gene3D" id="1.10.3720.10">
    <property type="entry name" value="MetI-like"/>
    <property type="match status" value="1"/>
</dbReference>
<comment type="caution">
    <text evidence="9">The sequence shown here is derived from an EMBL/GenBank/DDBJ whole genome shotgun (WGS) entry which is preliminary data.</text>
</comment>
<dbReference type="Proteomes" id="UP001596409">
    <property type="component" value="Unassembled WGS sequence"/>
</dbReference>
<evidence type="ECO:0000256" key="5">
    <source>
        <dbReference type="ARBA" id="ARBA00022989"/>
    </source>
</evidence>
<evidence type="ECO:0000313" key="10">
    <source>
        <dbReference type="Proteomes" id="UP001596409"/>
    </source>
</evidence>
<protein>
    <submittedName>
        <fullName evidence="9">Carbohydrate ABC transporter permease</fullName>
    </submittedName>
</protein>
<reference evidence="10" key="1">
    <citation type="journal article" date="2019" name="Int. J. Syst. Evol. Microbiol.">
        <title>The Global Catalogue of Microorganisms (GCM) 10K type strain sequencing project: providing services to taxonomists for standard genome sequencing and annotation.</title>
        <authorList>
            <consortium name="The Broad Institute Genomics Platform"/>
            <consortium name="The Broad Institute Genome Sequencing Center for Infectious Disease"/>
            <person name="Wu L."/>
            <person name="Ma J."/>
        </authorList>
    </citation>
    <scope>NUCLEOTIDE SEQUENCE [LARGE SCALE GENOMIC DNA]</scope>
    <source>
        <strain evidence="10">JCM 4855</strain>
    </source>
</reference>
<keyword evidence="3" id="KW-1003">Cell membrane</keyword>
<feature type="domain" description="ABC transmembrane type-1" evidence="8">
    <location>
        <begin position="77"/>
        <end position="289"/>
    </location>
</feature>
<dbReference type="InterPro" id="IPR051393">
    <property type="entry name" value="ABC_transporter_permease"/>
</dbReference>
<feature type="transmembrane region" description="Helical" evidence="7">
    <location>
        <begin position="263"/>
        <end position="287"/>
    </location>
</feature>
<dbReference type="EMBL" id="JBHSYM010000073">
    <property type="protein sequence ID" value="MFC7016129.1"/>
    <property type="molecule type" value="Genomic_DNA"/>
</dbReference>
<feature type="transmembrane region" description="Helical" evidence="7">
    <location>
        <begin position="163"/>
        <end position="190"/>
    </location>
</feature>
<dbReference type="InterPro" id="IPR035906">
    <property type="entry name" value="MetI-like_sf"/>
</dbReference>
<feature type="transmembrane region" description="Helical" evidence="7">
    <location>
        <begin position="81"/>
        <end position="102"/>
    </location>
</feature>
<comment type="similarity">
    <text evidence="7">Belongs to the binding-protein-dependent transport system permease family.</text>
</comment>
<dbReference type="SUPFAM" id="SSF161098">
    <property type="entry name" value="MetI-like"/>
    <property type="match status" value="1"/>
</dbReference>
<feature type="transmembrane region" description="Helical" evidence="7">
    <location>
        <begin position="16"/>
        <end position="35"/>
    </location>
</feature>
<keyword evidence="10" id="KW-1185">Reference proteome</keyword>
<keyword evidence="2 7" id="KW-0813">Transport</keyword>
<evidence type="ECO:0000259" key="8">
    <source>
        <dbReference type="PROSITE" id="PS50928"/>
    </source>
</evidence>
<evidence type="ECO:0000256" key="6">
    <source>
        <dbReference type="ARBA" id="ARBA00023136"/>
    </source>
</evidence>
<dbReference type="PANTHER" id="PTHR30193">
    <property type="entry name" value="ABC TRANSPORTER PERMEASE PROTEIN"/>
    <property type="match status" value="1"/>
</dbReference>
<feature type="transmembrane region" description="Helical" evidence="7">
    <location>
        <begin position="114"/>
        <end position="134"/>
    </location>
</feature>
<dbReference type="RefSeq" id="WP_189878839.1">
    <property type="nucleotide sequence ID" value="NZ_BMWA01000030.1"/>
</dbReference>
<dbReference type="PANTHER" id="PTHR30193:SF41">
    <property type="entry name" value="DIACETYLCHITOBIOSE UPTAKE SYSTEM PERMEASE PROTEIN NGCF"/>
    <property type="match status" value="1"/>
</dbReference>
<proteinExistence type="inferred from homology"/>
<dbReference type="Pfam" id="PF00528">
    <property type="entry name" value="BPD_transp_1"/>
    <property type="match status" value="1"/>
</dbReference>
<evidence type="ECO:0000256" key="7">
    <source>
        <dbReference type="RuleBase" id="RU363032"/>
    </source>
</evidence>
<dbReference type="CDD" id="cd06261">
    <property type="entry name" value="TM_PBP2"/>
    <property type="match status" value="1"/>
</dbReference>
<comment type="subcellular location">
    <subcellularLocation>
        <location evidence="1 7">Cell membrane</location>
        <topology evidence="1 7">Multi-pass membrane protein</topology>
    </subcellularLocation>
</comment>
<organism evidence="9 10">
    <name type="scientific">Streptomyces viridiviolaceus</name>
    <dbReference type="NCBI Taxonomy" id="68282"/>
    <lineage>
        <taxon>Bacteria</taxon>
        <taxon>Bacillati</taxon>
        <taxon>Actinomycetota</taxon>
        <taxon>Actinomycetes</taxon>
        <taxon>Kitasatosporales</taxon>
        <taxon>Streptomycetaceae</taxon>
        <taxon>Streptomyces</taxon>
    </lineage>
</organism>
<keyword evidence="4 7" id="KW-0812">Transmembrane</keyword>
<evidence type="ECO:0000256" key="3">
    <source>
        <dbReference type="ARBA" id="ARBA00022475"/>
    </source>
</evidence>
<dbReference type="PROSITE" id="PS50928">
    <property type="entry name" value="ABC_TM1"/>
    <property type="match status" value="1"/>
</dbReference>
<gene>
    <name evidence="9" type="ORF">ACFQMH_31435</name>
</gene>
<name>A0ABW2EA53_9ACTN</name>
<accession>A0ABW2EA53</accession>
<sequence length="296" mass="31895">MSNMTVKEGRRRRDGIPAMLMLAPAFIGILLFQYLPLVDVLGTSLRHVNPFTRAAEGGLTLANYTGLLADPEFRRALLNTVVYIVITIGLEIPLALVLAIMVNRRLPSSRALRAAVIAAMAASETVGALVWSQMYESSFGLFNSVLSALHLSQQPFLTSEHQALAAITVMSVWRGVGLPMLVFLGGLQLIPQEVYEAARLDGVGPVRTLLQITVPLLKPSLVVAAFMSTLSGARIFTPINVMTDGGPNGSTTNLIYYSYQQAFSFQSFGTAAAAAVVMLLLLVALSVMQARILRSE</sequence>
<evidence type="ECO:0000313" key="9">
    <source>
        <dbReference type="EMBL" id="MFC7016129.1"/>
    </source>
</evidence>
<evidence type="ECO:0000256" key="2">
    <source>
        <dbReference type="ARBA" id="ARBA00022448"/>
    </source>
</evidence>
<feature type="transmembrane region" description="Helical" evidence="7">
    <location>
        <begin position="221"/>
        <end position="243"/>
    </location>
</feature>
<evidence type="ECO:0000256" key="4">
    <source>
        <dbReference type="ARBA" id="ARBA00022692"/>
    </source>
</evidence>